<dbReference type="RefSeq" id="WP_150901364.1">
    <property type="nucleotide sequence ID" value="NZ_WAAU01000036.1"/>
</dbReference>
<comment type="caution">
    <text evidence="2">The sequence shown here is derived from an EMBL/GenBank/DDBJ whole genome shotgun (WGS) entry which is preliminary data.</text>
</comment>
<reference evidence="2 3" key="1">
    <citation type="submission" date="2019-09" db="EMBL/GenBank/DDBJ databases">
        <authorList>
            <person name="Cao W.R."/>
        </authorList>
    </citation>
    <scope>NUCLEOTIDE SEQUENCE [LARGE SCALE GENOMIC DNA]</scope>
    <source>
        <strain evidence="3">a4</strain>
    </source>
</reference>
<evidence type="ECO:0000313" key="3">
    <source>
        <dbReference type="Proteomes" id="UP000467305"/>
    </source>
</evidence>
<dbReference type="Pfam" id="PF08443">
    <property type="entry name" value="RimK"/>
    <property type="match status" value="1"/>
</dbReference>
<dbReference type="GO" id="GO:0005737">
    <property type="term" value="C:cytoplasm"/>
    <property type="evidence" value="ECO:0007669"/>
    <property type="project" value="TreeGrafter"/>
</dbReference>
<name>A0A7J5A6U6_9FLAO</name>
<dbReference type="Gene3D" id="3.30.470.20">
    <property type="entry name" value="ATP-grasp fold, B domain"/>
    <property type="match status" value="1"/>
</dbReference>
<dbReference type="Proteomes" id="UP000467305">
    <property type="component" value="Unassembled WGS sequence"/>
</dbReference>
<evidence type="ECO:0000259" key="1">
    <source>
        <dbReference type="Pfam" id="PF08443"/>
    </source>
</evidence>
<proteinExistence type="predicted"/>
<organism evidence="2 3">
    <name type="scientific">Tenacibaculum aiptasiae</name>
    <dbReference type="NCBI Taxonomy" id="426481"/>
    <lineage>
        <taxon>Bacteria</taxon>
        <taxon>Pseudomonadati</taxon>
        <taxon>Bacteroidota</taxon>
        <taxon>Flavobacteriia</taxon>
        <taxon>Flavobacteriales</taxon>
        <taxon>Flavobacteriaceae</taxon>
        <taxon>Tenacibaculum</taxon>
    </lineage>
</organism>
<dbReference type="SUPFAM" id="SSF56059">
    <property type="entry name" value="Glutathione synthetase ATP-binding domain-like"/>
    <property type="match status" value="1"/>
</dbReference>
<dbReference type="PANTHER" id="PTHR21621:SF0">
    <property type="entry name" value="BETA-CITRYLGLUTAMATE SYNTHASE B-RELATED"/>
    <property type="match status" value="1"/>
</dbReference>
<dbReference type="AlphaFoldDB" id="A0A7J5A6U6"/>
<dbReference type="InterPro" id="IPR013651">
    <property type="entry name" value="ATP-grasp_RimK-type"/>
</dbReference>
<protein>
    <recommendedName>
        <fullName evidence="1">ATP-grasp fold RimK-type domain-containing protein</fullName>
    </recommendedName>
</protein>
<feature type="domain" description="ATP-grasp fold RimK-type" evidence="1">
    <location>
        <begin position="127"/>
        <end position="280"/>
    </location>
</feature>
<gene>
    <name evidence="2" type="ORF">F7018_17315</name>
</gene>
<dbReference type="EMBL" id="WAAU01000036">
    <property type="protein sequence ID" value="KAB1153280.1"/>
    <property type="molecule type" value="Genomic_DNA"/>
</dbReference>
<dbReference type="PANTHER" id="PTHR21621">
    <property type="entry name" value="RIBOSOMAL PROTEIN S6 MODIFICATION PROTEIN"/>
    <property type="match status" value="1"/>
</dbReference>
<dbReference type="OrthoDB" id="1407247at2"/>
<accession>A0A7J5A6U6</accession>
<dbReference type="GO" id="GO:0016879">
    <property type="term" value="F:ligase activity, forming carbon-nitrogen bonds"/>
    <property type="evidence" value="ECO:0007669"/>
    <property type="project" value="TreeGrafter"/>
</dbReference>
<keyword evidence="3" id="KW-1185">Reference proteome</keyword>
<evidence type="ECO:0000313" key="2">
    <source>
        <dbReference type="EMBL" id="KAB1153280.1"/>
    </source>
</evidence>
<sequence>MKKILTKLIRIKLFFSFIKFYFKSQNKAEVTLLIPRLSMTYFLRTNFLWDLATMMYLSEIKKTYKVRIGLKEISKISSSKVIYNPGYNLNDWKVDNDVAFFPLISSILENQSNEVIPTSKEISFWENKFFMYQKFIEKNIEMPSTHVIQEENLKEILNKIDLKDSKWLYKPNHSKSSIGIVEIKSDFESFIKEKLKLNKYVVIQKIINIKRDCRIIVINDEIVLQYWRNKVESEGWIPTSTSTGSTVTFMEYPESLKKWVIESTNKLGLRSAAWDIVFDEEDLNQENPLALEVSPIYYPNPRENYSANESYASYKNNLNYEKYLLNEFKTHIKAKLKPWVEL</sequence>